<dbReference type="KEGG" id="dpf:ON006_03965"/>
<evidence type="ECO:0000313" key="1">
    <source>
        <dbReference type="EMBL" id="WAC13117.1"/>
    </source>
</evidence>
<protein>
    <submittedName>
        <fullName evidence="1">Uncharacterized protein</fullName>
    </submittedName>
</protein>
<dbReference type="AlphaFoldDB" id="A0A9E8NDR3"/>
<dbReference type="Proteomes" id="UP001164653">
    <property type="component" value="Chromosome"/>
</dbReference>
<organism evidence="1 2">
    <name type="scientific">Dyadobacter pollutisoli</name>
    <dbReference type="NCBI Taxonomy" id="2910158"/>
    <lineage>
        <taxon>Bacteria</taxon>
        <taxon>Pseudomonadati</taxon>
        <taxon>Bacteroidota</taxon>
        <taxon>Cytophagia</taxon>
        <taxon>Cytophagales</taxon>
        <taxon>Spirosomataceae</taxon>
        <taxon>Dyadobacter</taxon>
    </lineage>
</organism>
<dbReference type="RefSeq" id="WP_244824007.1">
    <property type="nucleotide sequence ID" value="NZ_CP112998.1"/>
</dbReference>
<gene>
    <name evidence="1" type="ORF">ON006_03965</name>
</gene>
<dbReference type="EMBL" id="CP112998">
    <property type="protein sequence ID" value="WAC13117.1"/>
    <property type="molecule type" value="Genomic_DNA"/>
</dbReference>
<reference evidence="1" key="1">
    <citation type="submission" date="2022-11" db="EMBL/GenBank/DDBJ databases">
        <title>Dyadobacter pollutisoli sp. nov., isolated from plastic dumped soil.</title>
        <authorList>
            <person name="Kim J.M."/>
            <person name="Kim K.R."/>
            <person name="Lee J.K."/>
            <person name="Hao L."/>
            <person name="Jeon C.O."/>
        </authorList>
    </citation>
    <scope>NUCLEOTIDE SEQUENCE</scope>
    <source>
        <strain evidence="1">U1</strain>
    </source>
</reference>
<name>A0A9E8NDR3_9BACT</name>
<evidence type="ECO:0000313" key="2">
    <source>
        <dbReference type="Proteomes" id="UP001164653"/>
    </source>
</evidence>
<sequence>MQPQYSYARWDALSAYLYDGNLLIARIQQALDELSEKKRQERSPFLKQANHHTHELNIIIKALDQFPEGASLEAIKEVSGCVPSDRYLF</sequence>
<proteinExistence type="predicted"/>
<accession>A0A9E8NDR3</accession>
<keyword evidence="2" id="KW-1185">Reference proteome</keyword>